<sequence>MATTITSILKDGQQYMQTWPMQKQLYTMFPEGRVIAATKLSITVMPALAVLTVAMILHVQGYEKLPQAIAMGAFFLSLPMQGLIWLGHRSNQLLPPSLNSWYLDIHQKMQMQGCALQSPKAKPKYRELASLLKTAFDELDKAFTQRWL</sequence>
<protein>
    <recommendedName>
        <fullName evidence="3">UPF0208 membrane protein YfbV</fullName>
    </recommendedName>
</protein>
<dbReference type="NCBIfam" id="NF002493">
    <property type="entry name" value="PRK01816.1"/>
    <property type="match status" value="1"/>
</dbReference>
<name>A0ABU3SY51_9ALTE</name>
<keyword evidence="6 9" id="KW-0812">Transmembrane</keyword>
<dbReference type="Proteomes" id="UP001247805">
    <property type="component" value="Unassembled WGS sequence"/>
</dbReference>
<comment type="subcellular location">
    <subcellularLocation>
        <location evidence="1">Cell inner membrane</location>
        <topology evidence="1">Multi-pass membrane protein</topology>
    </subcellularLocation>
</comment>
<accession>A0ABU3SY51</accession>
<proteinExistence type="inferred from homology"/>
<evidence type="ECO:0000256" key="9">
    <source>
        <dbReference type="SAM" id="Phobius"/>
    </source>
</evidence>
<dbReference type="RefSeq" id="WP_316026496.1">
    <property type="nucleotide sequence ID" value="NZ_JAWDIO010000002.1"/>
</dbReference>
<evidence type="ECO:0000256" key="5">
    <source>
        <dbReference type="ARBA" id="ARBA00022519"/>
    </source>
</evidence>
<gene>
    <name evidence="10" type="primary">yfbV</name>
    <name evidence="10" type="ORF">RS130_14340</name>
</gene>
<feature type="transmembrane region" description="Helical" evidence="9">
    <location>
        <begin position="40"/>
        <end position="59"/>
    </location>
</feature>
<keyword evidence="4" id="KW-1003">Cell membrane</keyword>
<organism evidence="10 11">
    <name type="scientific">Paraglaciecola aquimarina</name>
    <dbReference type="NCBI Taxonomy" id="1235557"/>
    <lineage>
        <taxon>Bacteria</taxon>
        <taxon>Pseudomonadati</taxon>
        <taxon>Pseudomonadota</taxon>
        <taxon>Gammaproteobacteria</taxon>
        <taxon>Alteromonadales</taxon>
        <taxon>Alteromonadaceae</taxon>
        <taxon>Paraglaciecola</taxon>
    </lineage>
</organism>
<evidence type="ECO:0000313" key="11">
    <source>
        <dbReference type="Proteomes" id="UP001247805"/>
    </source>
</evidence>
<dbReference type="Pfam" id="PF04217">
    <property type="entry name" value="DUF412"/>
    <property type="match status" value="1"/>
</dbReference>
<evidence type="ECO:0000256" key="6">
    <source>
        <dbReference type="ARBA" id="ARBA00022692"/>
    </source>
</evidence>
<dbReference type="InterPro" id="IPR007334">
    <property type="entry name" value="UPF0208"/>
</dbReference>
<evidence type="ECO:0000256" key="1">
    <source>
        <dbReference type="ARBA" id="ARBA00004429"/>
    </source>
</evidence>
<keyword evidence="8 9" id="KW-0472">Membrane</keyword>
<evidence type="ECO:0000256" key="8">
    <source>
        <dbReference type="ARBA" id="ARBA00023136"/>
    </source>
</evidence>
<evidence type="ECO:0000256" key="7">
    <source>
        <dbReference type="ARBA" id="ARBA00022989"/>
    </source>
</evidence>
<keyword evidence="5" id="KW-0997">Cell inner membrane</keyword>
<evidence type="ECO:0000256" key="4">
    <source>
        <dbReference type="ARBA" id="ARBA00022475"/>
    </source>
</evidence>
<feature type="transmembrane region" description="Helical" evidence="9">
    <location>
        <begin position="65"/>
        <end position="86"/>
    </location>
</feature>
<reference evidence="10 11" key="1">
    <citation type="submission" date="2023-10" db="EMBL/GenBank/DDBJ databases">
        <title>Glaciecola aquimarina strain GGW-M5 nov., isolated from a coastal seawater.</title>
        <authorList>
            <person name="Bayburt H."/>
            <person name="Kim J.M."/>
            <person name="Choi B.J."/>
            <person name="Jeon C.O."/>
        </authorList>
    </citation>
    <scope>NUCLEOTIDE SEQUENCE [LARGE SCALE GENOMIC DNA]</scope>
    <source>
        <strain evidence="10 11">KCTC 32108</strain>
    </source>
</reference>
<evidence type="ECO:0000256" key="2">
    <source>
        <dbReference type="ARBA" id="ARBA00009474"/>
    </source>
</evidence>
<keyword evidence="7 9" id="KW-1133">Transmembrane helix</keyword>
<comment type="similarity">
    <text evidence="2">Belongs to the UPF0208 family.</text>
</comment>
<dbReference type="EMBL" id="JAWDIO010000002">
    <property type="protein sequence ID" value="MDU0354931.1"/>
    <property type="molecule type" value="Genomic_DNA"/>
</dbReference>
<evidence type="ECO:0000313" key="10">
    <source>
        <dbReference type="EMBL" id="MDU0354931.1"/>
    </source>
</evidence>
<keyword evidence="11" id="KW-1185">Reference proteome</keyword>
<comment type="caution">
    <text evidence="10">The sequence shown here is derived from an EMBL/GenBank/DDBJ whole genome shotgun (WGS) entry which is preliminary data.</text>
</comment>
<evidence type="ECO:0000256" key="3">
    <source>
        <dbReference type="ARBA" id="ARBA00018831"/>
    </source>
</evidence>